<dbReference type="Gene3D" id="3.50.50.60">
    <property type="entry name" value="FAD/NAD(P)-binding domain"/>
    <property type="match status" value="1"/>
</dbReference>
<dbReference type="SUPFAM" id="SSF51905">
    <property type="entry name" value="FAD/NAD(P)-binding domain"/>
    <property type="match status" value="1"/>
</dbReference>
<dbReference type="PROSITE" id="PS51318">
    <property type="entry name" value="TAT"/>
    <property type="match status" value="1"/>
</dbReference>
<name>A0A3P1CVP4_9BACT</name>
<dbReference type="PANTHER" id="PTHR42716">
    <property type="entry name" value="L-ASPARTATE OXIDASE"/>
    <property type="match status" value="1"/>
</dbReference>
<dbReference type="RefSeq" id="WP_124903901.1">
    <property type="nucleotide sequence ID" value="NZ_RQJP01000001.1"/>
</dbReference>
<comment type="caution">
    <text evidence="1">The sequence shown here is derived from an EMBL/GenBank/DDBJ whole genome shotgun (WGS) entry which is preliminary data.</text>
</comment>
<sequence>MNRRNFIETVAVGSIVATSASSFALPTPALAETRGFAPNQSSNEFSADVVVAGGGLGGCAAALAALRSNLRVILTEETDWIGGQISQQGVPPDEHQWIETHGATRLYRTFRTAVRDYYIRNYPLTDDARNRKQLNPGDGAVSRLCHEPRVAVAVLLDMLAPYLSSQQLTLLTEHKITGADATGDRVRALKAVSLRSGKEVMLTAPYFVDATELGDLLPLTGTEFVTGTESKNETGELHAPEKGDPANQQAFTVCFAMDYVPMINNKAVDHSIEKPKDYDFWRNLVPKLTPAWSGKLLDLSYSNPSTLEPKTLGFHPEGIATGSALNLWNYRRLISKSNFKPGTYLSDITVVNWPQNDYFLGNLVGVSDKEFKKHVDQAKQLNLSLFYWLQTEAPRPDGGQGWPGLRLRPDIMGTEDGMAKYPYVRESRRIKAVFTVLEEHVGAANRALITGQKTGNTAADFYDSVGVGYYHIDLHPSSRGNNYIDFGSLPFQIPLGALLPRRMENLLPANKNIGTTHLTNGCYRLHPVEWSIGEAVGALVAFALDKKVIPRAVREQKPLLEEFQKLIRTQGIETHWPK</sequence>
<protein>
    <submittedName>
        <fullName evidence="1">FAD-dependent oxidoreductase</fullName>
    </submittedName>
</protein>
<dbReference type="Pfam" id="PF12831">
    <property type="entry name" value="FAD_oxidored"/>
    <property type="match status" value="1"/>
</dbReference>
<dbReference type="PANTHER" id="PTHR42716:SF1">
    <property type="entry name" value="SLL0471 PROTEIN"/>
    <property type="match status" value="1"/>
</dbReference>
<keyword evidence="2" id="KW-1185">Reference proteome</keyword>
<dbReference type="GO" id="GO:0008734">
    <property type="term" value="F:L-aspartate oxidase activity"/>
    <property type="evidence" value="ECO:0007669"/>
    <property type="project" value="InterPro"/>
</dbReference>
<accession>A0A3P1CVP4</accession>
<evidence type="ECO:0000313" key="2">
    <source>
        <dbReference type="Proteomes" id="UP000274271"/>
    </source>
</evidence>
<dbReference type="OrthoDB" id="615715at2"/>
<gene>
    <name evidence="1" type="ORF">EHT87_03500</name>
</gene>
<dbReference type="EMBL" id="RQJP01000001">
    <property type="protein sequence ID" value="RRB17363.1"/>
    <property type="molecule type" value="Genomic_DNA"/>
</dbReference>
<dbReference type="InterPro" id="IPR005288">
    <property type="entry name" value="NadB"/>
</dbReference>
<dbReference type="GO" id="GO:0009435">
    <property type="term" value="P:NAD+ biosynthetic process"/>
    <property type="evidence" value="ECO:0007669"/>
    <property type="project" value="InterPro"/>
</dbReference>
<dbReference type="Proteomes" id="UP000274271">
    <property type="component" value="Unassembled WGS sequence"/>
</dbReference>
<dbReference type="InterPro" id="IPR006311">
    <property type="entry name" value="TAT_signal"/>
</dbReference>
<reference evidence="1 2" key="1">
    <citation type="submission" date="2018-11" db="EMBL/GenBank/DDBJ databases">
        <authorList>
            <person name="Zhou Z."/>
            <person name="Wang G."/>
        </authorList>
    </citation>
    <scope>NUCLEOTIDE SEQUENCE [LARGE SCALE GENOMIC DNA]</scope>
    <source>
        <strain evidence="1 2">KCTC42998</strain>
    </source>
</reference>
<organism evidence="1 2">
    <name type="scientific">Larkinella knui</name>
    <dbReference type="NCBI Taxonomy" id="2025310"/>
    <lineage>
        <taxon>Bacteria</taxon>
        <taxon>Pseudomonadati</taxon>
        <taxon>Bacteroidota</taxon>
        <taxon>Cytophagia</taxon>
        <taxon>Cytophagales</taxon>
        <taxon>Spirosomataceae</taxon>
        <taxon>Larkinella</taxon>
    </lineage>
</organism>
<proteinExistence type="predicted"/>
<evidence type="ECO:0000313" key="1">
    <source>
        <dbReference type="EMBL" id="RRB17363.1"/>
    </source>
</evidence>
<dbReference type="InterPro" id="IPR036188">
    <property type="entry name" value="FAD/NAD-bd_sf"/>
</dbReference>
<dbReference type="AlphaFoldDB" id="A0A3P1CVP4"/>